<protein>
    <submittedName>
        <fullName evidence="4">Hpt domain-containing protein</fullName>
    </submittedName>
</protein>
<keyword evidence="1" id="KW-0597">Phosphoprotein</keyword>
<dbReference type="SUPFAM" id="SSF47226">
    <property type="entry name" value="Histidine-containing phosphotransfer domain, HPT domain"/>
    <property type="match status" value="1"/>
</dbReference>
<dbReference type="InterPro" id="IPR036641">
    <property type="entry name" value="HPT_dom_sf"/>
</dbReference>
<name>A0ABR7T4V6_HELCL</name>
<feature type="modified residue" description="Phosphohistidine" evidence="1">
    <location>
        <position position="54"/>
    </location>
</feature>
<dbReference type="Gene3D" id="1.20.120.160">
    <property type="entry name" value="HPT domain"/>
    <property type="match status" value="1"/>
</dbReference>
<keyword evidence="5" id="KW-1185">Reference proteome</keyword>
<reference evidence="4 5" key="1">
    <citation type="submission" date="2020-07" db="EMBL/GenBank/DDBJ databases">
        <title>Draft whole-genome sequence of Heliobacterium chlorum DSM 3682, type strain.</title>
        <authorList>
            <person name="Kyndt J.A."/>
            <person name="Meyer T.E."/>
            <person name="Imhoff J.F."/>
        </authorList>
    </citation>
    <scope>NUCLEOTIDE SEQUENCE [LARGE SCALE GENOMIC DNA]</scope>
    <source>
        <strain evidence="4 5">DSM 3682</strain>
    </source>
</reference>
<proteinExistence type="predicted"/>
<feature type="domain" description="HPt" evidence="3">
    <location>
        <begin position="15"/>
        <end position="109"/>
    </location>
</feature>
<feature type="coiled-coil region" evidence="2">
    <location>
        <begin position="77"/>
        <end position="104"/>
    </location>
</feature>
<dbReference type="PROSITE" id="PS50894">
    <property type="entry name" value="HPT"/>
    <property type="match status" value="1"/>
</dbReference>
<evidence type="ECO:0000313" key="4">
    <source>
        <dbReference type="EMBL" id="MBC9784960.1"/>
    </source>
</evidence>
<dbReference type="RefSeq" id="WP_188040380.1">
    <property type="nucleotide sequence ID" value="NZ_JACVHF010000009.1"/>
</dbReference>
<evidence type="ECO:0000313" key="5">
    <source>
        <dbReference type="Proteomes" id="UP000617402"/>
    </source>
</evidence>
<evidence type="ECO:0000256" key="1">
    <source>
        <dbReference type="PROSITE-ProRule" id="PRU00110"/>
    </source>
</evidence>
<dbReference type="Pfam" id="PF01627">
    <property type="entry name" value="Hpt"/>
    <property type="match status" value="1"/>
</dbReference>
<keyword evidence="2" id="KW-0175">Coiled coil</keyword>
<evidence type="ECO:0000256" key="2">
    <source>
        <dbReference type="SAM" id="Coils"/>
    </source>
</evidence>
<sequence length="111" mass="13027">MGYSIEEAAAALTLAPEDLQDIFWAFFEEATETLERCESAIHRGDFALLEELFHDLKGSASNLRMEQVRELAYRSELSAKEENMEKIQKDLAKLLFEVERHKEQVQHYYER</sequence>
<dbReference type="Proteomes" id="UP000617402">
    <property type="component" value="Unassembled WGS sequence"/>
</dbReference>
<gene>
    <name evidence="4" type="ORF">H1S01_10600</name>
</gene>
<accession>A0ABR7T4V6</accession>
<dbReference type="InterPro" id="IPR008207">
    <property type="entry name" value="Sig_transdc_His_kin_Hpt_dom"/>
</dbReference>
<comment type="caution">
    <text evidence="4">The sequence shown here is derived from an EMBL/GenBank/DDBJ whole genome shotgun (WGS) entry which is preliminary data.</text>
</comment>
<organism evidence="4 5">
    <name type="scientific">Heliobacterium chlorum</name>
    <dbReference type="NCBI Taxonomy" id="2698"/>
    <lineage>
        <taxon>Bacteria</taxon>
        <taxon>Bacillati</taxon>
        <taxon>Bacillota</taxon>
        <taxon>Clostridia</taxon>
        <taxon>Eubacteriales</taxon>
        <taxon>Heliobacteriaceae</taxon>
        <taxon>Heliobacterium</taxon>
    </lineage>
</organism>
<evidence type="ECO:0000259" key="3">
    <source>
        <dbReference type="PROSITE" id="PS50894"/>
    </source>
</evidence>
<dbReference type="EMBL" id="JACVHF010000009">
    <property type="protein sequence ID" value="MBC9784960.1"/>
    <property type="molecule type" value="Genomic_DNA"/>
</dbReference>